<dbReference type="PIRSF" id="PIRSF002889">
    <property type="entry name" value="Rod_FlgB"/>
    <property type="match status" value="1"/>
</dbReference>
<accession>A0A4R3JM74</accession>
<comment type="function">
    <text evidence="5 6">Structural component of flagellum, the bacterial motility apparatus. Part of the rod structure of flagellar basal body.</text>
</comment>
<dbReference type="GO" id="GO:0030694">
    <property type="term" value="C:bacterial-type flagellum basal body, rod"/>
    <property type="evidence" value="ECO:0007669"/>
    <property type="project" value="InterPro"/>
</dbReference>
<organism evidence="8 9">
    <name type="scientific">Primorskyibacter sedentarius</name>
    <dbReference type="NCBI Taxonomy" id="745311"/>
    <lineage>
        <taxon>Bacteria</taxon>
        <taxon>Pseudomonadati</taxon>
        <taxon>Pseudomonadota</taxon>
        <taxon>Alphaproteobacteria</taxon>
        <taxon>Rhodobacterales</taxon>
        <taxon>Roseobacteraceae</taxon>
        <taxon>Primorskyibacter</taxon>
    </lineage>
</organism>
<evidence type="ECO:0000313" key="8">
    <source>
        <dbReference type="EMBL" id="TCS66411.1"/>
    </source>
</evidence>
<name>A0A4R3JM74_9RHOB</name>
<feature type="domain" description="Flagellar basal body rod protein N-terminal" evidence="7">
    <location>
        <begin position="9"/>
        <end position="37"/>
    </location>
</feature>
<evidence type="ECO:0000256" key="4">
    <source>
        <dbReference type="ARBA" id="ARBA00023143"/>
    </source>
</evidence>
<dbReference type="OrthoDB" id="9788334at2"/>
<keyword evidence="8" id="KW-0966">Cell projection</keyword>
<dbReference type="EMBL" id="SLZU01000002">
    <property type="protein sequence ID" value="TCS66411.1"/>
    <property type="molecule type" value="Genomic_DNA"/>
</dbReference>
<evidence type="ECO:0000313" key="9">
    <source>
        <dbReference type="Proteomes" id="UP000295696"/>
    </source>
</evidence>
<dbReference type="RefSeq" id="WP_132242463.1">
    <property type="nucleotide sequence ID" value="NZ_SLZU01000002.1"/>
</dbReference>
<dbReference type="AlphaFoldDB" id="A0A4R3JM74"/>
<dbReference type="InterPro" id="IPR006300">
    <property type="entry name" value="FlgB"/>
</dbReference>
<evidence type="ECO:0000256" key="6">
    <source>
        <dbReference type="PIRNR" id="PIRNR002889"/>
    </source>
</evidence>
<comment type="subcellular location">
    <subcellularLocation>
        <location evidence="1 6">Bacterial flagellum basal body</location>
    </subcellularLocation>
</comment>
<evidence type="ECO:0000256" key="1">
    <source>
        <dbReference type="ARBA" id="ARBA00004117"/>
    </source>
</evidence>
<evidence type="ECO:0000259" key="7">
    <source>
        <dbReference type="Pfam" id="PF00460"/>
    </source>
</evidence>
<comment type="similarity">
    <text evidence="2 6">Belongs to the flagella basal body rod proteins family.</text>
</comment>
<dbReference type="Pfam" id="PF00460">
    <property type="entry name" value="Flg_bb_rod"/>
    <property type="match status" value="1"/>
</dbReference>
<dbReference type="NCBIfam" id="TIGR01396">
    <property type="entry name" value="FlgB"/>
    <property type="match status" value="1"/>
</dbReference>
<sequence length="130" mass="13942">MYEKLEIFRTAISLAQHAGTRQAVIAQNIANADTPDYRARQVTDFATYAAKDTQAAGVQKATRAGHLNGTQSAAKAEVDVIHSASHSPNGNGVSVEQEMVKAVEAKRHHDQALAVYKSSLNILRASIGRS</sequence>
<comment type="subunit">
    <text evidence="6">The basal body constitutes a major portion of the flagellar organelle and consists of a number of rings mounted on a central rod.</text>
</comment>
<evidence type="ECO:0000256" key="5">
    <source>
        <dbReference type="ARBA" id="ARBA00024934"/>
    </source>
</evidence>
<gene>
    <name evidence="8" type="ORF">EDD52_102228</name>
</gene>
<protein>
    <recommendedName>
        <fullName evidence="3 6">Flagellar basal body rod protein FlgB</fullName>
    </recommendedName>
</protein>
<comment type="caution">
    <text evidence="8">The sequence shown here is derived from an EMBL/GenBank/DDBJ whole genome shotgun (WGS) entry which is preliminary data.</text>
</comment>
<dbReference type="InterPro" id="IPR001444">
    <property type="entry name" value="Flag_bb_rod_N"/>
</dbReference>
<keyword evidence="8" id="KW-0969">Cilium</keyword>
<keyword evidence="8" id="KW-0282">Flagellum</keyword>
<evidence type="ECO:0000256" key="3">
    <source>
        <dbReference type="ARBA" id="ARBA00014376"/>
    </source>
</evidence>
<dbReference type="NCBIfam" id="NF009270">
    <property type="entry name" value="PRK12627.1"/>
    <property type="match status" value="1"/>
</dbReference>
<keyword evidence="4 6" id="KW-0975">Bacterial flagellum</keyword>
<dbReference type="Proteomes" id="UP000295696">
    <property type="component" value="Unassembled WGS sequence"/>
</dbReference>
<proteinExistence type="inferred from homology"/>
<evidence type="ECO:0000256" key="2">
    <source>
        <dbReference type="ARBA" id="ARBA00009677"/>
    </source>
</evidence>
<keyword evidence="9" id="KW-1185">Reference proteome</keyword>
<reference evidence="8 9" key="1">
    <citation type="submission" date="2019-03" db="EMBL/GenBank/DDBJ databases">
        <title>Genomic Encyclopedia of Type Strains, Phase IV (KMG-IV): sequencing the most valuable type-strain genomes for metagenomic binning, comparative biology and taxonomic classification.</title>
        <authorList>
            <person name="Goeker M."/>
        </authorList>
    </citation>
    <scope>NUCLEOTIDE SEQUENCE [LARGE SCALE GENOMIC DNA]</scope>
    <source>
        <strain evidence="8 9">DSM 104836</strain>
    </source>
</reference>
<dbReference type="GO" id="GO:0071973">
    <property type="term" value="P:bacterial-type flagellum-dependent cell motility"/>
    <property type="evidence" value="ECO:0007669"/>
    <property type="project" value="InterPro"/>
</dbReference>